<name>A0AAI9ZXR8_9PEZI</name>
<dbReference type="AlphaFoldDB" id="A0AAI9ZXR8"/>
<evidence type="ECO:0000313" key="2">
    <source>
        <dbReference type="Proteomes" id="UP001243989"/>
    </source>
</evidence>
<organism evidence="1 2">
    <name type="scientific">Colletotrichum phormii</name>
    <dbReference type="NCBI Taxonomy" id="359342"/>
    <lineage>
        <taxon>Eukaryota</taxon>
        <taxon>Fungi</taxon>
        <taxon>Dikarya</taxon>
        <taxon>Ascomycota</taxon>
        <taxon>Pezizomycotina</taxon>
        <taxon>Sordariomycetes</taxon>
        <taxon>Hypocreomycetidae</taxon>
        <taxon>Glomerellales</taxon>
        <taxon>Glomerellaceae</taxon>
        <taxon>Colletotrichum</taxon>
        <taxon>Colletotrichum acutatum species complex</taxon>
    </lineage>
</organism>
<keyword evidence="2" id="KW-1185">Reference proteome</keyword>
<dbReference type="GeneID" id="85472540"/>
<reference evidence="1" key="1">
    <citation type="submission" date="2021-06" db="EMBL/GenBank/DDBJ databases">
        <title>Comparative genomics, transcriptomics and evolutionary studies reveal genomic signatures of adaptation to plant cell wall in hemibiotrophic fungi.</title>
        <authorList>
            <consortium name="DOE Joint Genome Institute"/>
            <person name="Baroncelli R."/>
            <person name="Diaz J.F."/>
            <person name="Benocci T."/>
            <person name="Peng M."/>
            <person name="Battaglia E."/>
            <person name="Haridas S."/>
            <person name="Andreopoulos W."/>
            <person name="Labutti K."/>
            <person name="Pangilinan J."/>
            <person name="Floch G.L."/>
            <person name="Makela M.R."/>
            <person name="Henrissat B."/>
            <person name="Grigoriev I.V."/>
            <person name="Crouch J.A."/>
            <person name="De Vries R.P."/>
            <person name="Sukno S.A."/>
            <person name="Thon M.R."/>
        </authorList>
    </citation>
    <scope>NUCLEOTIDE SEQUENCE</scope>
    <source>
        <strain evidence="1">CBS 102054</strain>
    </source>
</reference>
<evidence type="ECO:0000313" key="1">
    <source>
        <dbReference type="EMBL" id="KAK1638804.1"/>
    </source>
</evidence>
<gene>
    <name evidence="1" type="ORF">BDP81DRAFT_392226</name>
</gene>
<accession>A0AAI9ZXR8</accession>
<sequence>MNTFHPLYYLYNPRWIFRGPSQGDELFIQYNTQTRVWTYPTLDVFCPSNIPVDNRETHMWPFSQPSNDQASLSRQLSVTTNGILRVVQNVRLDWVKSGIKFPENLTGALKWCVSLPNVKRIYLDKYPMHPTAGVAGYLRTGRFRMASGKFGPENLHLAGLPDRITFSLQRPTTDKAPWKSLRDRRVPVVIRDRTFSEEESHETDPLEMFLDESDEIFFRLFFR</sequence>
<proteinExistence type="predicted"/>
<protein>
    <submittedName>
        <fullName evidence="1">Uncharacterized protein</fullName>
    </submittedName>
</protein>
<dbReference type="EMBL" id="JAHMHQ010000006">
    <property type="protein sequence ID" value="KAK1638804.1"/>
    <property type="molecule type" value="Genomic_DNA"/>
</dbReference>
<comment type="caution">
    <text evidence="1">The sequence shown here is derived from an EMBL/GenBank/DDBJ whole genome shotgun (WGS) entry which is preliminary data.</text>
</comment>
<dbReference type="RefSeq" id="XP_060447411.1">
    <property type="nucleotide sequence ID" value="XM_060587678.1"/>
</dbReference>
<dbReference type="Proteomes" id="UP001243989">
    <property type="component" value="Unassembled WGS sequence"/>
</dbReference>